<dbReference type="Pfam" id="PF00512">
    <property type="entry name" value="HisKA"/>
    <property type="match status" value="1"/>
</dbReference>
<dbReference type="Gene3D" id="3.30.450.20">
    <property type="entry name" value="PAS domain"/>
    <property type="match status" value="3"/>
</dbReference>
<dbReference type="SMART" id="SM00388">
    <property type="entry name" value="HisKA"/>
    <property type="match status" value="1"/>
</dbReference>
<dbReference type="Pfam" id="PF13426">
    <property type="entry name" value="PAS_9"/>
    <property type="match status" value="2"/>
</dbReference>
<dbReference type="Pfam" id="PF02518">
    <property type="entry name" value="HATPase_c"/>
    <property type="match status" value="1"/>
</dbReference>
<dbReference type="SMART" id="SM00086">
    <property type="entry name" value="PAC"/>
    <property type="match status" value="3"/>
</dbReference>
<dbReference type="Gene3D" id="1.10.287.130">
    <property type="match status" value="1"/>
</dbReference>
<dbReference type="InterPro" id="IPR005467">
    <property type="entry name" value="His_kinase_dom"/>
</dbReference>
<keyword evidence="10" id="KW-1185">Reference proteome</keyword>
<dbReference type="InterPro" id="IPR003661">
    <property type="entry name" value="HisK_dim/P_dom"/>
</dbReference>
<evidence type="ECO:0000259" key="8">
    <source>
        <dbReference type="PROSITE" id="PS50113"/>
    </source>
</evidence>
<dbReference type="NCBIfam" id="TIGR00229">
    <property type="entry name" value="sensory_box"/>
    <property type="match status" value="3"/>
</dbReference>
<dbReference type="PROSITE" id="PS50112">
    <property type="entry name" value="PAS"/>
    <property type="match status" value="3"/>
</dbReference>
<dbReference type="InterPro" id="IPR036890">
    <property type="entry name" value="HATPase_C_sf"/>
</dbReference>
<dbReference type="SUPFAM" id="SSF55874">
    <property type="entry name" value="ATPase domain of HSP90 chaperone/DNA topoisomerase II/histidine kinase"/>
    <property type="match status" value="1"/>
</dbReference>
<dbReference type="RefSeq" id="WP_345163614.1">
    <property type="nucleotide sequence ID" value="NZ_BAABGX010000001.1"/>
</dbReference>
<dbReference type="EMBL" id="BAABGX010000001">
    <property type="protein sequence ID" value="GAA4301236.1"/>
    <property type="molecule type" value="Genomic_DNA"/>
</dbReference>
<dbReference type="InterPro" id="IPR013655">
    <property type="entry name" value="PAS_fold_3"/>
</dbReference>
<evidence type="ECO:0000256" key="2">
    <source>
        <dbReference type="ARBA" id="ARBA00012438"/>
    </source>
</evidence>
<dbReference type="PANTHER" id="PTHR43304:SF1">
    <property type="entry name" value="PAC DOMAIN-CONTAINING PROTEIN"/>
    <property type="match status" value="1"/>
</dbReference>
<dbReference type="InterPro" id="IPR036097">
    <property type="entry name" value="HisK_dim/P_sf"/>
</dbReference>
<dbReference type="InterPro" id="IPR035965">
    <property type="entry name" value="PAS-like_dom_sf"/>
</dbReference>
<dbReference type="InterPro" id="IPR001610">
    <property type="entry name" value="PAC"/>
</dbReference>
<keyword evidence="4" id="KW-0808">Transferase</keyword>
<feature type="domain" description="PAC" evidence="8">
    <location>
        <begin position="203"/>
        <end position="255"/>
    </location>
</feature>
<dbReference type="SMART" id="SM00387">
    <property type="entry name" value="HATPase_c"/>
    <property type="match status" value="1"/>
</dbReference>
<evidence type="ECO:0000259" key="6">
    <source>
        <dbReference type="PROSITE" id="PS50109"/>
    </source>
</evidence>
<feature type="domain" description="PAS" evidence="7">
    <location>
        <begin position="128"/>
        <end position="202"/>
    </location>
</feature>
<keyword evidence="3" id="KW-0597">Phosphoprotein</keyword>
<evidence type="ECO:0000256" key="1">
    <source>
        <dbReference type="ARBA" id="ARBA00000085"/>
    </source>
</evidence>
<dbReference type="PANTHER" id="PTHR43304">
    <property type="entry name" value="PHYTOCHROME-LIKE PROTEIN CPH1"/>
    <property type="match status" value="1"/>
</dbReference>
<feature type="domain" description="PAS" evidence="7">
    <location>
        <begin position="3"/>
        <end position="47"/>
    </location>
</feature>
<dbReference type="SUPFAM" id="SSF47384">
    <property type="entry name" value="Homodimeric domain of signal transducing histidine kinase"/>
    <property type="match status" value="1"/>
</dbReference>
<dbReference type="InterPro" id="IPR000014">
    <property type="entry name" value="PAS"/>
</dbReference>
<evidence type="ECO:0000313" key="10">
    <source>
        <dbReference type="Proteomes" id="UP001501844"/>
    </source>
</evidence>
<dbReference type="GO" id="GO:0016301">
    <property type="term" value="F:kinase activity"/>
    <property type="evidence" value="ECO:0007669"/>
    <property type="project" value="UniProtKB-KW"/>
</dbReference>
<dbReference type="Proteomes" id="UP001501844">
    <property type="component" value="Unassembled WGS sequence"/>
</dbReference>
<reference evidence="10" key="1">
    <citation type="journal article" date="2019" name="Int. J. Syst. Evol. Microbiol.">
        <title>The Global Catalogue of Microorganisms (GCM) 10K type strain sequencing project: providing services to taxonomists for standard genome sequencing and annotation.</title>
        <authorList>
            <consortium name="The Broad Institute Genomics Platform"/>
            <consortium name="The Broad Institute Genome Sequencing Center for Infectious Disease"/>
            <person name="Wu L."/>
            <person name="Ma J."/>
        </authorList>
    </citation>
    <scope>NUCLEOTIDE SEQUENCE [LARGE SCALE GENOMIC DNA]</scope>
    <source>
        <strain evidence="10">JCM 17917</strain>
    </source>
</reference>
<dbReference type="InterPro" id="IPR003594">
    <property type="entry name" value="HATPase_dom"/>
</dbReference>
<name>A0ABP8FDZ5_9BACT</name>
<gene>
    <name evidence="9" type="ORF">GCM10023183_12130</name>
</gene>
<protein>
    <recommendedName>
        <fullName evidence="2">histidine kinase</fullName>
        <ecNumber evidence="2">2.7.13.3</ecNumber>
    </recommendedName>
</protein>
<dbReference type="InterPro" id="IPR004358">
    <property type="entry name" value="Sig_transdc_His_kin-like_C"/>
</dbReference>
<evidence type="ECO:0000313" key="9">
    <source>
        <dbReference type="EMBL" id="GAA4301236.1"/>
    </source>
</evidence>
<evidence type="ECO:0000256" key="5">
    <source>
        <dbReference type="ARBA" id="ARBA00022777"/>
    </source>
</evidence>
<dbReference type="PRINTS" id="PR00344">
    <property type="entry name" value="BCTRLSENSOR"/>
</dbReference>
<evidence type="ECO:0000256" key="3">
    <source>
        <dbReference type="ARBA" id="ARBA00022553"/>
    </source>
</evidence>
<dbReference type="Pfam" id="PF08447">
    <property type="entry name" value="PAS_3"/>
    <property type="match status" value="1"/>
</dbReference>
<dbReference type="SUPFAM" id="SSF55785">
    <property type="entry name" value="PYP-like sensor domain (PAS domain)"/>
    <property type="match status" value="3"/>
</dbReference>
<dbReference type="Gene3D" id="3.30.565.10">
    <property type="entry name" value="Histidine kinase-like ATPase, C-terminal domain"/>
    <property type="match status" value="1"/>
</dbReference>
<feature type="domain" description="PAS" evidence="7">
    <location>
        <begin position="260"/>
        <end position="295"/>
    </location>
</feature>
<dbReference type="CDD" id="cd00075">
    <property type="entry name" value="HATPase"/>
    <property type="match status" value="1"/>
</dbReference>
<dbReference type="SMART" id="SM00091">
    <property type="entry name" value="PAS"/>
    <property type="match status" value="3"/>
</dbReference>
<proteinExistence type="predicted"/>
<evidence type="ECO:0000256" key="4">
    <source>
        <dbReference type="ARBA" id="ARBA00022679"/>
    </source>
</evidence>
<dbReference type="EC" id="2.7.13.3" evidence="2"/>
<dbReference type="InterPro" id="IPR052162">
    <property type="entry name" value="Sensor_kinase/Photoreceptor"/>
</dbReference>
<feature type="domain" description="Histidine kinase" evidence="6">
    <location>
        <begin position="388"/>
        <end position="602"/>
    </location>
</feature>
<dbReference type="PROSITE" id="PS50113">
    <property type="entry name" value="PAC"/>
    <property type="match status" value="1"/>
</dbReference>
<sequence length="605" mass="69174">MTPEHPYRILFDNNPLPMWVFDTETYRFLMVNHAAIDLYGYSEQEFLQMTIKDIRPAEQLPALESVLAQGRSAFNKAGDWVHKTKDGRLLHVEIASHTLPVHEGQGRRLVVIYDISARRQAEQQLQAAESLAQAILRNIEEIVFSMNENLEVTYVSPQCEENLGYRPEQFYQNKGLWLSLIHPEDRHLVEESLPLIKASQKQFQLELRAMTAHKGIRWQLIQCVATLNQAGEFVRLDGSIIDISKRKKAEHSLQFSDFSVERAAEAFLWTKPDGSIMRANAAACALLGYSKEELLKLSILDVDAQFKEDVWKWSQEDQSLAHETVFKNKAGRHFPVEIHLNHFRFDGEDYCFASIKDISTRKQAEAERTSLIEETVRQNEHLQQFAYIVSHNLRAPVANIVGLTSLYNREDLQDPINPVLINKLERTTKRLDSTIKDLNEILTIRSQTEKVLEPVNVEQILLDVRESIASQLNAGNATFSADFTQGNRVYGVKGYVHSIILNLILNAIKYSSPDRGLEIKIKTVLSDGYLCFMLQDNGLGIDLTRQQHKIFGLYRRFHPHIEGKGLGLHMAKTQVESIGGWIDVESAVNQGSTFKVYFQAYPRNE</sequence>
<accession>A0ABP8FDZ5</accession>
<organism evidence="9 10">
    <name type="scientific">Nibribacter koreensis</name>
    <dbReference type="NCBI Taxonomy" id="1084519"/>
    <lineage>
        <taxon>Bacteria</taxon>
        <taxon>Pseudomonadati</taxon>
        <taxon>Bacteroidota</taxon>
        <taxon>Cytophagia</taxon>
        <taxon>Cytophagales</taxon>
        <taxon>Hymenobacteraceae</taxon>
        <taxon>Nibribacter</taxon>
    </lineage>
</organism>
<dbReference type="PROSITE" id="PS50109">
    <property type="entry name" value="HIS_KIN"/>
    <property type="match status" value="1"/>
</dbReference>
<comment type="catalytic activity">
    <reaction evidence="1">
        <text>ATP + protein L-histidine = ADP + protein N-phospho-L-histidine.</text>
        <dbReference type="EC" id="2.7.13.3"/>
    </reaction>
</comment>
<dbReference type="InterPro" id="IPR000700">
    <property type="entry name" value="PAS-assoc_C"/>
</dbReference>
<dbReference type="CDD" id="cd00082">
    <property type="entry name" value="HisKA"/>
    <property type="match status" value="1"/>
</dbReference>
<comment type="caution">
    <text evidence="9">The sequence shown here is derived from an EMBL/GenBank/DDBJ whole genome shotgun (WGS) entry which is preliminary data.</text>
</comment>
<keyword evidence="5 9" id="KW-0418">Kinase</keyword>
<evidence type="ECO:0000259" key="7">
    <source>
        <dbReference type="PROSITE" id="PS50112"/>
    </source>
</evidence>
<dbReference type="CDD" id="cd00130">
    <property type="entry name" value="PAS"/>
    <property type="match status" value="3"/>
</dbReference>